<feature type="chain" id="PRO_5013295479" description="Peptidase S1 domain-containing protein" evidence="1">
    <location>
        <begin position="39"/>
        <end position="405"/>
    </location>
</feature>
<dbReference type="PROSITE" id="PS00134">
    <property type="entry name" value="TRYPSIN_HIS"/>
    <property type="match status" value="1"/>
</dbReference>
<evidence type="ECO:0000313" key="3">
    <source>
        <dbReference type="Proteomes" id="UP000190037"/>
    </source>
</evidence>
<dbReference type="InterPro" id="IPR043504">
    <property type="entry name" value="Peptidase_S1_PA_chymotrypsin"/>
</dbReference>
<evidence type="ECO:0008006" key="4">
    <source>
        <dbReference type="Google" id="ProtNLM"/>
    </source>
</evidence>
<dbReference type="AlphaFoldDB" id="A0A1T3P6H1"/>
<accession>A0A1T3P6H1</accession>
<evidence type="ECO:0000313" key="2">
    <source>
        <dbReference type="EMBL" id="OPC84643.1"/>
    </source>
</evidence>
<dbReference type="InterPro" id="IPR009003">
    <property type="entry name" value="Peptidase_S1_PA"/>
</dbReference>
<gene>
    <name evidence="2" type="ORF">B4N89_30295</name>
</gene>
<organism evidence="2 3">
    <name type="scientific">Embleya scabrispora</name>
    <dbReference type="NCBI Taxonomy" id="159449"/>
    <lineage>
        <taxon>Bacteria</taxon>
        <taxon>Bacillati</taxon>
        <taxon>Actinomycetota</taxon>
        <taxon>Actinomycetes</taxon>
        <taxon>Kitasatosporales</taxon>
        <taxon>Streptomycetaceae</taxon>
        <taxon>Embleya</taxon>
    </lineage>
</organism>
<evidence type="ECO:0000256" key="1">
    <source>
        <dbReference type="SAM" id="SignalP"/>
    </source>
</evidence>
<reference evidence="2 3" key="1">
    <citation type="submission" date="2017-03" db="EMBL/GenBank/DDBJ databases">
        <title>Draft genome sequence of Streptomyces scabrisporus NF3, endophyte isolated from Amphipterygium adstringens.</title>
        <authorList>
            <person name="Vazquez M."/>
            <person name="Ceapa C.D."/>
            <person name="Rodriguez Luna D."/>
            <person name="Sanchez Esquivel S."/>
        </authorList>
    </citation>
    <scope>NUCLEOTIDE SEQUENCE [LARGE SCALE GENOMIC DNA]</scope>
    <source>
        <strain evidence="2 3">NF3</strain>
    </source>
</reference>
<dbReference type="GO" id="GO:0006508">
    <property type="term" value="P:proteolysis"/>
    <property type="evidence" value="ECO:0007669"/>
    <property type="project" value="InterPro"/>
</dbReference>
<dbReference type="GO" id="GO:0004252">
    <property type="term" value="F:serine-type endopeptidase activity"/>
    <property type="evidence" value="ECO:0007669"/>
    <property type="project" value="InterPro"/>
</dbReference>
<dbReference type="Gene3D" id="2.40.10.10">
    <property type="entry name" value="Trypsin-like serine proteases"/>
    <property type="match status" value="2"/>
</dbReference>
<dbReference type="InterPro" id="IPR018114">
    <property type="entry name" value="TRYPSIN_HIS"/>
</dbReference>
<feature type="signal peptide" evidence="1">
    <location>
        <begin position="1"/>
        <end position="38"/>
    </location>
</feature>
<sequence length="405" mass="43076">MEYFMYLRRTLRDRLTTLVGILGLTAAALFAAPTAARADDTAPVELPRLVTGDPINHPGMLQAEVNWWNLARIAEYGLNGDGADAFPPPGGWDDLSRPWAGQGTVSRTAGKLLMVYRNSFDPSQLVPSACSANVITAANRSTIVTAGHCFKVTANLRGALGDDVVVNAVFIPGFNGANVPRFTGTDDSTAPPPGTDVAPYGVWGVTRAWITPTWDGDSTFRSGGDVAMATVERPGDPTPIQQITGGQNIAFGVAANPLTLHQFGYPTDNNRNWYWSRNSDGSTAADFGVAPSLRRGFDGRTLMYARGDTIDDSTVGLAHDMASAMSPGSSGGPWLMNFDPATGTGTQIAVTSRFTDTTGTSPWWNAAWAIVHGGTPNWAYGPYLMSNGFGDLTRAMYDVARNATV</sequence>
<protein>
    <recommendedName>
        <fullName evidence="4">Peptidase S1 domain-containing protein</fullName>
    </recommendedName>
</protein>
<keyword evidence="1" id="KW-0732">Signal</keyword>
<dbReference type="EMBL" id="MWQN01000001">
    <property type="protein sequence ID" value="OPC84643.1"/>
    <property type="molecule type" value="Genomic_DNA"/>
</dbReference>
<keyword evidence="3" id="KW-1185">Reference proteome</keyword>
<dbReference type="SUPFAM" id="SSF50494">
    <property type="entry name" value="Trypsin-like serine proteases"/>
    <property type="match status" value="1"/>
</dbReference>
<name>A0A1T3P6H1_9ACTN</name>
<dbReference type="STRING" id="159449.B4N89_30295"/>
<proteinExistence type="predicted"/>
<dbReference type="Proteomes" id="UP000190037">
    <property type="component" value="Unassembled WGS sequence"/>
</dbReference>
<comment type="caution">
    <text evidence="2">The sequence shown here is derived from an EMBL/GenBank/DDBJ whole genome shotgun (WGS) entry which is preliminary data.</text>
</comment>